<reference evidence="1" key="1">
    <citation type="submission" date="2022-03" db="EMBL/GenBank/DDBJ databases">
        <authorList>
            <person name="Lindestad O."/>
        </authorList>
    </citation>
    <scope>NUCLEOTIDE SEQUENCE</scope>
</reference>
<proteinExistence type="predicted"/>
<dbReference type="Proteomes" id="UP000838756">
    <property type="component" value="Unassembled WGS sequence"/>
</dbReference>
<dbReference type="AlphaFoldDB" id="A0A8S4SMZ1"/>
<dbReference type="OrthoDB" id="7413819at2759"/>
<gene>
    <name evidence="1" type="primary">jg8408</name>
    <name evidence="1" type="ORF">PAEG_LOCUS26426</name>
</gene>
<accession>A0A8S4SMZ1</accession>
<dbReference type="EMBL" id="CAKXAJ010026408">
    <property type="protein sequence ID" value="CAH2267946.1"/>
    <property type="molecule type" value="Genomic_DNA"/>
</dbReference>
<protein>
    <submittedName>
        <fullName evidence="1">Jg8408 protein</fullName>
    </submittedName>
</protein>
<keyword evidence="2" id="KW-1185">Reference proteome</keyword>
<evidence type="ECO:0000313" key="2">
    <source>
        <dbReference type="Proteomes" id="UP000838756"/>
    </source>
</evidence>
<comment type="caution">
    <text evidence="1">The sequence shown here is derived from an EMBL/GenBank/DDBJ whole genome shotgun (WGS) entry which is preliminary data.</text>
</comment>
<evidence type="ECO:0000313" key="1">
    <source>
        <dbReference type="EMBL" id="CAH2267946.1"/>
    </source>
</evidence>
<sequence>MICLGRFENAILLILNTAPDEVKLSAGIIPGEESDKSQKIEENCPPLSLTVSLDSKKIVKLAQHEAIKIGCWVIISYRVKKSTKSYLGQIINNNGDGTFVAKFLRRLKETTNTFTWPDNDDEDCIPEDSIIRILNEPNINRRGQLLFNDIQDIALE</sequence>
<organism evidence="1 2">
    <name type="scientific">Pararge aegeria aegeria</name>
    <dbReference type="NCBI Taxonomy" id="348720"/>
    <lineage>
        <taxon>Eukaryota</taxon>
        <taxon>Metazoa</taxon>
        <taxon>Ecdysozoa</taxon>
        <taxon>Arthropoda</taxon>
        <taxon>Hexapoda</taxon>
        <taxon>Insecta</taxon>
        <taxon>Pterygota</taxon>
        <taxon>Neoptera</taxon>
        <taxon>Endopterygota</taxon>
        <taxon>Lepidoptera</taxon>
        <taxon>Glossata</taxon>
        <taxon>Ditrysia</taxon>
        <taxon>Papilionoidea</taxon>
        <taxon>Nymphalidae</taxon>
        <taxon>Satyrinae</taxon>
        <taxon>Satyrini</taxon>
        <taxon>Parargina</taxon>
        <taxon>Pararge</taxon>
    </lineage>
</organism>
<name>A0A8S4SMZ1_9NEOP</name>